<dbReference type="AlphaFoldDB" id="X1PZC7"/>
<dbReference type="EMBL" id="BARW01001578">
    <property type="protein sequence ID" value="GAI61298.1"/>
    <property type="molecule type" value="Genomic_DNA"/>
</dbReference>
<evidence type="ECO:0000313" key="1">
    <source>
        <dbReference type="EMBL" id="GAI61298.1"/>
    </source>
</evidence>
<comment type="caution">
    <text evidence="1">The sequence shown here is derived from an EMBL/GenBank/DDBJ whole genome shotgun (WGS) entry which is preliminary data.</text>
</comment>
<gene>
    <name evidence="1" type="ORF">S12H4_04933</name>
</gene>
<protein>
    <recommendedName>
        <fullName evidence="2">L-2-amino-thiazoline-4-carboxylic acid hydrolase</fullName>
    </recommendedName>
</protein>
<sequence>MKTDADSNYYIDNKPKLMKQFRKAINFTRDILKQYYEEEKTENLISEIKIEIDNLLLELPYIGGKKNGLTFNLLASAYSLAVIKVLERIGQSERDIGKILYEMSESYYKSKSRFLKWLYPRIIFSKFIFKRGKKKTEKSQLKKYPEDWVFEIVKGDGTNFDVGINYTECGICKFYEKMDALQYVPYLCLNDYAMARVFGIGLIRTQTLGNGAPICDFRFKKNFKTPSGWPPENIEEFKGNKTN</sequence>
<evidence type="ECO:0008006" key="2">
    <source>
        <dbReference type="Google" id="ProtNLM"/>
    </source>
</evidence>
<dbReference type="Pfam" id="PF14196">
    <property type="entry name" value="ATC_hydrolase"/>
    <property type="match status" value="1"/>
</dbReference>
<dbReference type="InterPro" id="IPR026002">
    <property type="entry name" value="ATC_hydrolase-like"/>
</dbReference>
<proteinExistence type="predicted"/>
<accession>X1PZC7</accession>
<name>X1PZC7_9ZZZZ</name>
<reference evidence="1" key="1">
    <citation type="journal article" date="2014" name="Front. Microbiol.">
        <title>High frequency of phylogenetically diverse reductive dehalogenase-homologous genes in deep subseafloor sedimentary metagenomes.</title>
        <authorList>
            <person name="Kawai M."/>
            <person name="Futagami T."/>
            <person name="Toyoda A."/>
            <person name="Takaki Y."/>
            <person name="Nishi S."/>
            <person name="Hori S."/>
            <person name="Arai W."/>
            <person name="Tsubouchi T."/>
            <person name="Morono Y."/>
            <person name="Uchiyama I."/>
            <person name="Ito T."/>
            <person name="Fujiyama A."/>
            <person name="Inagaki F."/>
            <person name="Takami H."/>
        </authorList>
    </citation>
    <scope>NUCLEOTIDE SEQUENCE</scope>
    <source>
        <strain evidence="1">Expedition CK06-06</strain>
    </source>
</reference>
<organism evidence="1">
    <name type="scientific">marine sediment metagenome</name>
    <dbReference type="NCBI Taxonomy" id="412755"/>
    <lineage>
        <taxon>unclassified sequences</taxon>
        <taxon>metagenomes</taxon>
        <taxon>ecological metagenomes</taxon>
    </lineage>
</organism>